<sequence length="254" mass="27504">MDQAVVDQVQLADTKQIQPPDPDREPLKANVFERMAKGAAQLMPLFPYDHPGAIVPCGSVLIGGPEESYGQFFHWNTVSEVVVCYGSHNSALAPAQIIATRNLHGVNSRLSDERDPDAFAVIMVTQHQAEDGAQAEAMIARCSNCHAEILRHDYDSTPPKPEDSRQIGVRQFPTTVGSARFAELRNTDEIRACSECGYRNEPFPTAGWGWSRQVKQTTAANAAEHALRRAASAAAAPTDHPIVNAGAPAPEPSL</sequence>
<protein>
    <submittedName>
        <fullName evidence="2">Uncharacterized protein</fullName>
    </submittedName>
</protein>
<dbReference type="EMBL" id="JAHKNI010000025">
    <property type="protein sequence ID" value="MBU3067763.1"/>
    <property type="molecule type" value="Genomic_DNA"/>
</dbReference>
<feature type="region of interest" description="Disordered" evidence="1">
    <location>
        <begin position="221"/>
        <end position="254"/>
    </location>
</feature>
<gene>
    <name evidence="2" type="ORF">KO481_40375</name>
</gene>
<evidence type="ECO:0000256" key="1">
    <source>
        <dbReference type="SAM" id="MobiDB-lite"/>
    </source>
</evidence>
<keyword evidence="3" id="KW-1185">Reference proteome</keyword>
<name>A0ABS6BCB2_9NOCA</name>
<comment type="caution">
    <text evidence="2">The sequence shown here is derived from an EMBL/GenBank/DDBJ whole genome shotgun (WGS) entry which is preliminary data.</text>
</comment>
<reference evidence="2 3" key="1">
    <citation type="submission" date="2021-06" db="EMBL/GenBank/DDBJ databases">
        <title>Actinomycetes sequencing.</title>
        <authorList>
            <person name="Shan Q."/>
        </authorList>
    </citation>
    <scope>NUCLEOTIDE SEQUENCE [LARGE SCALE GENOMIC DNA]</scope>
    <source>
        <strain evidence="2 3">NEAU-G5</strain>
    </source>
</reference>
<evidence type="ECO:0000313" key="3">
    <source>
        <dbReference type="Proteomes" id="UP000733379"/>
    </source>
</evidence>
<proteinExistence type="predicted"/>
<feature type="compositionally biased region" description="Low complexity" evidence="1">
    <location>
        <begin position="221"/>
        <end position="236"/>
    </location>
</feature>
<evidence type="ECO:0000313" key="2">
    <source>
        <dbReference type="EMBL" id="MBU3067763.1"/>
    </source>
</evidence>
<accession>A0ABS6BCB2</accession>
<dbReference type="RefSeq" id="WP_215923844.1">
    <property type="nucleotide sequence ID" value="NZ_JAHKNI010000025.1"/>
</dbReference>
<dbReference type="Proteomes" id="UP000733379">
    <property type="component" value="Unassembled WGS sequence"/>
</dbReference>
<organism evidence="2 3">
    <name type="scientific">Nocardia albiluteola</name>
    <dbReference type="NCBI Taxonomy" id="2842303"/>
    <lineage>
        <taxon>Bacteria</taxon>
        <taxon>Bacillati</taxon>
        <taxon>Actinomycetota</taxon>
        <taxon>Actinomycetes</taxon>
        <taxon>Mycobacteriales</taxon>
        <taxon>Nocardiaceae</taxon>
        <taxon>Nocardia</taxon>
    </lineage>
</organism>